<dbReference type="EMBL" id="NBIV01000011">
    <property type="protein sequence ID" value="PXF48839.1"/>
    <property type="molecule type" value="Genomic_DNA"/>
</dbReference>
<keyword evidence="3" id="KW-1185">Reference proteome</keyword>
<dbReference type="Proteomes" id="UP000247409">
    <property type="component" value="Unassembled WGS sequence"/>
</dbReference>
<comment type="caution">
    <text evidence="2">The sequence shown here is derived from an EMBL/GenBank/DDBJ whole genome shotgun (WGS) entry which is preliminary data.</text>
</comment>
<keyword evidence="1" id="KW-0812">Transmembrane</keyword>
<evidence type="ECO:0000313" key="2">
    <source>
        <dbReference type="EMBL" id="PXF48839.1"/>
    </source>
</evidence>
<feature type="transmembrane region" description="Helical" evidence="1">
    <location>
        <begin position="402"/>
        <end position="427"/>
    </location>
</feature>
<keyword evidence="1" id="KW-0472">Membrane</keyword>
<gene>
    <name evidence="2" type="ORF">BWQ96_01395</name>
</gene>
<evidence type="ECO:0000256" key="1">
    <source>
        <dbReference type="SAM" id="Phobius"/>
    </source>
</evidence>
<accession>A0A2V3J388</accession>
<sequence>MKHARSFIVSSEVPVSLNLTGPLHYYFFALLRKNAGSCFQKLLSKRHTSGLCEALHRVYATNVMLVMSNVQMRAAKLLIPLILLQTALVPHYVLARSVAQEDPCASYNSTESLKTSNVGRGCLSALSDPEFAHYFNVCKTNVCFIFKWEGPMVMFDKSIVFEEENKTRFQIPFKCGQPSDWHPSLAGYAIELHKRTSTRNEYCVWAGNPSECTWNGLVDFTGAMARRGYQFAITGPMLETAQRKCEHYSSGPWLDNPMIIIGRNEPPAIRLGDQISQLVKPFSPGTWITICVVLLLIVILSFILVNVFHVSGSNSLFTAYMLLIGDREQALLFGRSHGKRKKGRRKSCFNMFWLSRRSTKNPNASEIRQSNASSRSESEVCSIDLVAETEQYRSQYNVATSLFRFALICFAGLFFLFYEAAVVQFLFHQRRIEITKSVTTLSDEELRSFAVMGDSALEDIWLATVDPGGSRVDWKNKMNLPWKRCSKTEDCIRMVKDGTDGVRFTVTYEVEGSFLIHELSDCDHLTRFDTTESLHYFNGGWLMNSLVDHEKRRQFDRELVALRINGSVSQLLNQYADHYCKRDNIVSIGPIILVIPIIVLVLPPLILSVAVVFW</sequence>
<keyword evidence="1" id="KW-1133">Transmembrane helix</keyword>
<dbReference type="AlphaFoldDB" id="A0A2V3J388"/>
<protein>
    <submittedName>
        <fullName evidence="2">Uncharacterized protein</fullName>
    </submittedName>
</protein>
<feature type="transmembrane region" description="Helical" evidence="1">
    <location>
        <begin position="591"/>
        <end position="613"/>
    </location>
</feature>
<proteinExistence type="predicted"/>
<name>A0A2V3J388_9FLOR</name>
<feature type="transmembrane region" description="Helical" evidence="1">
    <location>
        <begin position="287"/>
        <end position="308"/>
    </location>
</feature>
<evidence type="ECO:0000313" key="3">
    <source>
        <dbReference type="Proteomes" id="UP000247409"/>
    </source>
</evidence>
<reference evidence="2 3" key="1">
    <citation type="journal article" date="2018" name="Mol. Biol. Evol.">
        <title>Analysis of the draft genome of the red seaweed Gracilariopsis chorda provides insights into genome size evolution in Rhodophyta.</title>
        <authorList>
            <person name="Lee J."/>
            <person name="Yang E.C."/>
            <person name="Graf L."/>
            <person name="Yang J.H."/>
            <person name="Qiu H."/>
            <person name="Zel Zion U."/>
            <person name="Chan C.X."/>
            <person name="Stephens T.G."/>
            <person name="Weber A.P.M."/>
            <person name="Boo G.H."/>
            <person name="Boo S.M."/>
            <person name="Kim K.M."/>
            <person name="Shin Y."/>
            <person name="Jung M."/>
            <person name="Lee S.J."/>
            <person name="Yim H.S."/>
            <person name="Lee J.H."/>
            <person name="Bhattacharya D."/>
            <person name="Yoon H.S."/>
        </authorList>
    </citation>
    <scope>NUCLEOTIDE SEQUENCE [LARGE SCALE GENOMIC DNA]</scope>
    <source>
        <strain evidence="2 3">SKKU-2015</strain>
        <tissue evidence="2">Whole body</tissue>
    </source>
</reference>
<organism evidence="2 3">
    <name type="scientific">Gracilariopsis chorda</name>
    <dbReference type="NCBI Taxonomy" id="448386"/>
    <lineage>
        <taxon>Eukaryota</taxon>
        <taxon>Rhodophyta</taxon>
        <taxon>Florideophyceae</taxon>
        <taxon>Rhodymeniophycidae</taxon>
        <taxon>Gracilariales</taxon>
        <taxon>Gracilariaceae</taxon>
        <taxon>Gracilariopsis</taxon>
    </lineage>
</organism>